<proteinExistence type="predicted"/>
<organism evidence="2 3">
    <name type="scientific">Paenibacillus alvei</name>
    <name type="common">Bacillus alvei</name>
    <dbReference type="NCBI Taxonomy" id="44250"/>
    <lineage>
        <taxon>Bacteria</taxon>
        <taxon>Bacillati</taxon>
        <taxon>Bacillota</taxon>
        <taxon>Bacilli</taxon>
        <taxon>Bacillales</taxon>
        <taxon>Paenibacillaceae</taxon>
        <taxon>Paenibacillus</taxon>
    </lineage>
</organism>
<accession>A0A383RK00</accession>
<evidence type="ECO:0000313" key="2">
    <source>
        <dbReference type="EMBL" id="SYX86699.1"/>
    </source>
</evidence>
<dbReference type="RefSeq" id="WP_021257312.1">
    <property type="nucleotide sequence ID" value="NZ_LS992241.1"/>
</dbReference>
<name>A0A383RK00_PAEAL</name>
<evidence type="ECO:0000256" key="1">
    <source>
        <dbReference type="SAM" id="SignalP"/>
    </source>
</evidence>
<gene>
    <name evidence="2" type="ORF">PBLR_15125</name>
</gene>
<sequence length="217" mass="23141">MKKWNKGLAIASIMAVLSVPFAGAVAAETIQGHVVSSHPVEEGSTLPEEHVTSQGIIESGNGSKFVLRGQQYLHINVQDNTVIVNEKGQTLSKDALKEGAIVEVQFGPIMLMTFPGTVGAEKIVVKGETTAKEGKVLSVTKTEGDVNGRVHVDVDNDGNINNDVVLNISKETYIMDKQGVALKLADLKEGQKVKAFHSLAMTFSLPGQSHASLIIVE</sequence>
<dbReference type="EMBL" id="LS992241">
    <property type="protein sequence ID" value="SYX86699.1"/>
    <property type="molecule type" value="Genomic_DNA"/>
</dbReference>
<dbReference type="AlphaFoldDB" id="A0A383RK00"/>
<evidence type="ECO:0000313" key="3">
    <source>
        <dbReference type="Proteomes" id="UP000304148"/>
    </source>
</evidence>
<protein>
    <submittedName>
        <fullName evidence="2">Uncharacterized protein</fullName>
    </submittedName>
</protein>
<dbReference type="Proteomes" id="UP000304148">
    <property type="component" value="Chromosome"/>
</dbReference>
<feature type="chain" id="PRO_5016839060" evidence="1">
    <location>
        <begin position="27"/>
        <end position="217"/>
    </location>
</feature>
<reference evidence="3" key="1">
    <citation type="submission" date="2018-08" db="EMBL/GenBank/DDBJ databases">
        <authorList>
            <person name="Chevrot R."/>
        </authorList>
    </citation>
    <scope>NUCLEOTIDE SEQUENCE [LARGE SCALE GENOMIC DNA]</scope>
</reference>
<feature type="signal peptide" evidence="1">
    <location>
        <begin position="1"/>
        <end position="26"/>
    </location>
</feature>
<keyword evidence="1" id="KW-0732">Signal</keyword>